<gene>
    <name evidence="6" type="ORF">METZ01_LOCUS374269</name>
</gene>
<organism evidence="6">
    <name type="scientific">marine metagenome</name>
    <dbReference type="NCBI Taxonomy" id="408172"/>
    <lineage>
        <taxon>unclassified sequences</taxon>
        <taxon>metagenomes</taxon>
        <taxon>ecological metagenomes</taxon>
    </lineage>
</organism>
<evidence type="ECO:0000259" key="5">
    <source>
        <dbReference type="Pfam" id="PF04138"/>
    </source>
</evidence>
<keyword evidence="4" id="KW-0472">Membrane</keyword>
<comment type="subcellular location">
    <subcellularLocation>
        <location evidence="1">Membrane</location>
        <topology evidence="1">Multi-pass membrane protein</topology>
    </subcellularLocation>
</comment>
<dbReference type="InterPro" id="IPR007267">
    <property type="entry name" value="GtrA_DPMS_TM"/>
</dbReference>
<evidence type="ECO:0000256" key="2">
    <source>
        <dbReference type="ARBA" id="ARBA00022692"/>
    </source>
</evidence>
<evidence type="ECO:0000256" key="1">
    <source>
        <dbReference type="ARBA" id="ARBA00004141"/>
    </source>
</evidence>
<reference evidence="6" key="1">
    <citation type="submission" date="2018-05" db="EMBL/GenBank/DDBJ databases">
        <authorList>
            <person name="Lanie J.A."/>
            <person name="Ng W.-L."/>
            <person name="Kazmierczak K.M."/>
            <person name="Andrzejewski T.M."/>
            <person name="Davidsen T.M."/>
            <person name="Wayne K.J."/>
            <person name="Tettelin H."/>
            <person name="Glass J.I."/>
            <person name="Rusch D."/>
            <person name="Podicherti R."/>
            <person name="Tsui H.-C.T."/>
            <person name="Winkler M.E."/>
        </authorList>
    </citation>
    <scope>NUCLEOTIDE SEQUENCE</scope>
</reference>
<evidence type="ECO:0000256" key="4">
    <source>
        <dbReference type="ARBA" id="ARBA00023136"/>
    </source>
</evidence>
<proteinExistence type="predicted"/>
<feature type="non-terminal residue" evidence="6">
    <location>
        <position position="69"/>
    </location>
</feature>
<sequence>MRRFAFVGLAATVIDIGAAVLLMQMGLPTAMADVLALVLAAVAARTLHEKITLINDPHARWIRNIKVFV</sequence>
<dbReference type="GO" id="GO:0000271">
    <property type="term" value="P:polysaccharide biosynthetic process"/>
    <property type="evidence" value="ECO:0007669"/>
    <property type="project" value="InterPro"/>
</dbReference>
<keyword evidence="3" id="KW-1133">Transmembrane helix</keyword>
<dbReference type="EMBL" id="UINC01136566">
    <property type="protein sequence ID" value="SVD21415.1"/>
    <property type="molecule type" value="Genomic_DNA"/>
</dbReference>
<feature type="domain" description="GtrA/DPMS transmembrane" evidence="5">
    <location>
        <begin position="3"/>
        <end position="64"/>
    </location>
</feature>
<dbReference type="GO" id="GO:0016020">
    <property type="term" value="C:membrane"/>
    <property type="evidence" value="ECO:0007669"/>
    <property type="project" value="UniProtKB-SubCell"/>
</dbReference>
<accession>A0A382TI19</accession>
<evidence type="ECO:0000313" key="6">
    <source>
        <dbReference type="EMBL" id="SVD21415.1"/>
    </source>
</evidence>
<evidence type="ECO:0000256" key="3">
    <source>
        <dbReference type="ARBA" id="ARBA00022989"/>
    </source>
</evidence>
<dbReference type="AlphaFoldDB" id="A0A382TI19"/>
<name>A0A382TI19_9ZZZZ</name>
<keyword evidence="2" id="KW-0812">Transmembrane</keyword>
<protein>
    <recommendedName>
        <fullName evidence="5">GtrA/DPMS transmembrane domain-containing protein</fullName>
    </recommendedName>
</protein>
<dbReference type="Pfam" id="PF04138">
    <property type="entry name" value="GtrA_DPMS_TM"/>
    <property type="match status" value="1"/>
</dbReference>